<evidence type="ECO:0000256" key="1">
    <source>
        <dbReference type="ARBA" id="ARBA00010373"/>
    </source>
</evidence>
<keyword evidence="7" id="KW-1185">Reference proteome</keyword>
<reference evidence="6" key="1">
    <citation type="submission" date="2021-01" db="EMBL/GenBank/DDBJ databases">
        <title>WGS of actinomycetes isolated from Thailand.</title>
        <authorList>
            <person name="Thawai C."/>
        </authorList>
    </citation>
    <scope>NUCLEOTIDE SEQUENCE</scope>
    <source>
        <strain evidence="6">RCU-197</strain>
    </source>
</reference>
<name>A0A937ERL4_9ACTN</name>
<organism evidence="6 7">
    <name type="scientific">Streptomyces actinomycinicus</name>
    <dbReference type="NCBI Taxonomy" id="1695166"/>
    <lineage>
        <taxon>Bacteria</taxon>
        <taxon>Bacillati</taxon>
        <taxon>Actinomycetota</taxon>
        <taxon>Actinomycetes</taxon>
        <taxon>Kitasatosporales</taxon>
        <taxon>Streptomycetaceae</taxon>
        <taxon>Streptomyces</taxon>
    </lineage>
</organism>
<dbReference type="PANTHER" id="PTHR21110:SF0">
    <property type="entry name" value="PHOSPHOPENTOMUTASE"/>
    <property type="match status" value="1"/>
</dbReference>
<gene>
    <name evidence="6" type="ORF">JK359_36155</name>
</gene>
<evidence type="ECO:0000259" key="5">
    <source>
        <dbReference type="Pfam" id="PF01676"/>
    </source>
</evidence>
<dbReference type="NCBIfam" id="NF009049">
    <property type="entry name" value="PRK12383.1"/>
    <property type="match status" value="1"/>
</dbReference>
<keyword evidence="3" id="KW-0464">Manganese</keyword>
<comment type="similarity">
    <text evidence="1">Belongs to the phosphopentomutase family.</text>
</comment>
<dbReference type="PANTHER" id="PTHR21110">
    <property type="entry name" value="PHOSPHOPENTOMUTASE"/>
    <property type="match status" value="1"/>
</dbReference>
<proteinExistence type="inferred from homology"/>
<dbReference type="Proteomes" id="UP000661858">
    <property type="component" value="Unassembled WGS sequence"/>
</dbReference>
<evidence type="ECO:0000313" key="7">
    <source>
        <dbReference type="Proteomes" id="UP000661858"/>
    </source>
</evidence>
<evidence type="ECO:0000256" key="2">
    <source>
        <dbReference type="ARBA" id="ARBA00022723"/>
    </source>
</evidence>
<dbReference type="EMBL" id="JAERRK010000031">
    <property type="protein sequence ID" value="MBL1087323.1"/>
    <property type="molecule type" value="Genomic_DNA"/>
</dbReference>
<feature type="region of interest" description="Disordered" evidence="4">
    <location>
        <begin position="412"/>
        <end position="458"/>
    </location>
</feature>
<dbReference type="Pfam" id="PF01676">
    <property type="entry name" value="Metalloenzyme"/>
    <property type="match status" value="1"/>
</dbReference>
<dbReference type="GO" id="GO:0009117">
    <property type="term" value="P:nucleotide metabolic process"/>
    <property type="evidence" value="ECO:0007669"/>
    <property type="project" value="InterPro"/>
</dbReference>
<dbReference type="Gene3D" id="3.40.720.10">
    <property type="entry name" value="Alkaline Phosphatase, subunit A"/>
    <property type="match status" value="2"/>
</dbReference>
<sequence>MTRTVIVVVDGFGVGAMPDAGTLRPGDQGADTCGHVLGHCRSANGRPLRLPAFGALGLGLIHPHPDLPDRTGLPVAVGLAPLGYPGADTYAGHQTMMGADLSEVTVAPLSQHLDEVAGALRAAGHSVEPLDGEPLLLVDGAALVHDNLEADPGVNWNVSGRLEDVPFHRILAVARTVRAVAPVARVIAVGGRTDGPLTAFVRSGDGGTVGLDTPASGFYRNGGLEVRHLGAPLDHTRQLPDVAARAGVPVTLVGKAADILACEAAVRRPAVTTADVLAHTLGAARATGDALVVANVQETDLAGHQQDAARYGAVLEQADTGLGELLALLDRPGDRLLVTGDHGNDPTIGHAHHTREFVPVLMHRPECAGPEFLPDAAGLADVGATAAVSLGLDPAGLANGAALWPAARTASPAQGGVRTVAASPVDGSAARNSTTASRNSRHRAMPTTTQPVGYDHSR</sequence>
<protein>
    <submittedName>
        <fullName evidence="6">Phosphopentomutase</fullName>
        <ecNumber evidence="6">5.4.2.7</ecNumber>
    </submittedName>
</protein>
<dbReference type="InterPro" id="IPR010045">
    <property type="entry name" value="DeoB"/>
</dbReference>
<evidence type="ECO:0000256" key="4">
    <source>
        <dbReference type="SAM" id="MobiDB-lite"/>
    </source>
</evidence>
<dbReference type="AlphaFoldDB" id="A0A937ERL4"/>
<dbReference type="InterPro" id="IPR017850">
    <property type="entry name" value="Alkaline_phosphatase_core_sf"/>
</dbReference>
<keyword evidence="2" id="KW-0479">Metal-binding</keyword>
<dbReference type="GO" id="GO:0043094">
    <property type="term" value="P:metabolic compound salvage"/>
    <property type="evidence" value="ECO:0007669"/>
    <property type="project" value="InterPro"/>
</dbReference>
<dbReference type="RefSeq" id="WP_201843866.1">
    <property type="nucleotide sequence ID" value="NZ_JAERRK010000031.1"/>
</dbReference>
<dbReference type="InterPro" id="IPR006124">
    <property type="entry name" value="Metalloenzyme"/>
</dbReference>
<feature type="domain" description="Metalloenzyme" evidence="5">
    <location>
        <begin position="268"/>
        <end position="393"/>
    </location>
</feature>
<dbReference type="EC" id="5.4.2.7" evidence="6"/>
<comment type="caution">
    <text evidence="6">The sequence shown here is derived from an EMBL/GenBank/DDBJ whole genome shotgun (WGS) entry which is preliminary data.</text>
</comment>
<dbReference type="GO" id="GO:0000287">
    <property type="term" value="F:magnesium ion binding"/>
    <property type="evidence" value="ECO:0007669"/>
    <property type="project" value="InterPro"/>
</dbReference>
<dbReference type="SUPFAM" id="SSF53649">
    <property type="entry name" value="Alkaline phosphatase-like"/>
    <property type="match status" value="1"/>
</dbReference>
<evidence type="ECO:0000313" key="6">
    <source>
        <dbReference type="EMBL" id="MBL1087323.1"/>
    </source>
</evidence>
<dbReference type="GO" id="GO:0005829">
    <property type="term" value="C:cytosol"/>
    <property type="evidence" value="ECO:0007669"/>
    <property type="project" value="TreeGrafter"/>
</dbReference>
<evidence type="ECO:0000256" key="3">
    <source>
        <dbReference type="ARBA" id="ARBA00023211"/>
    </source>
</evidence>
<accession>A0A937ERL4</accession>
<dbReference type="GO" id="GO:0008973">
    <property type="term" value="F:phosphopentomutase activity"/>
    <property type="evidence" value="ECO:0007669"/>
    <property type="project" value="UniProtKB-EC"/>
</dbReference>
<keyword evidence="6" id="KW-0413">Isomerase</keyword>